<evidence type="ECO:0000313" key="1">
    <source>
        <dbReference type="EMBL" id="GDY57901.1"/>
    </source>
</evidence>
<name>A0A4D4L8K1_STRVO</name>
<proteinExistence type="predicted"/>
<gene>
    <name evidence="1" type="ORF">SVIO_085240</name>
</gene>
<dbReference type="EMBL" id="BJHW01000001">
    <property type="protein sequence ID" value="GDY57901.1"/>
    <property type="molecule type" value="Genomic_DNA"/>
</dbReference>
<reference evidence="1 2" key="1">
    <citation type="journal article" date="2020" name="Int. J. Syst. Evol. Microbiol.">
        <title>Reclassification of Streptomyces castelarensis and Streptomyces sporoclivatus as later heterotypic synonyms of Streptomyces antimycoticus.</title>
        <authorList>
            <person name="Komaki H."/>
            <person name="Tamura T."/>
        </authorList>
    </citation>
    <scope>NUCLEOTIDE SEQUENCE [LARGE SCALE GENOMIC DNA]</scope>
    <source>
        <strain evidence="1 2">NBRC 13459</strain>
    </source>
</reference>
<comment type="caution">
    <text evidence="1">The sequence shown here is derived from an EMBL/GenBank/DDBJ whole genome shotgun (WGS) entry which is preliminary data.</text>
</comment>
<keyword evidence="2" id="KW-1185">Reference proteome</keyword>
<sequence>MQAERVEVGRVRLGGMGEMAAAEQHSGPYAAAVGSRQSTEITEISHPHQLGFGLGTCGDCDCCVTGSPSPSAADAARRRGG</sequence>
<accession>A0A4D4L8K1</accession>
<organism evidence="1 2">
    <name type="scientific">Streptomyces violaceusniger</name>
    <dbReference type="NCBI Taxonomy" id="68280"/>
    <lineage>
        <taxon>Bacteria</taxon>
        <taxon>Bacillati</taxon>
        <taxon>Actinomycetota</taxon>
        <taxon>Actinomycetes</taxon>
        <taxon>Kitasatosporales</taxon>
        <taxon>Streptomycetaceae</taxon>
        <taxon>Streptomyces</taxon>
        <taxon>Streptomyces violaceusniger group</taxon>
    </lineage>
</organism>
<dbReference type="AlphaFoldDB" id="A0A4D4L8K1"/>
<dbReference type="Proteomes" id="UP000301309">
    <property type="component" value="Unassembled WGS sequence"/>
</dbReference>
<protein>
    <submittedName>
        <fullName evidence="1">Uncharacterized protein</fullName>
    </submittedName>
</protein>
<evidence type="ECO:0000313" key="2">
    <source>
        <dbReference type="Proteomes" id="UP000301309"/>
    </source>
</evidence>